<dbReference type="EMBL" id="JAKEVZ010000014">
    <property type="protein sequence ID" value="MCF1752654.1"/>
    <property type="molecule type" value="Genomic_DNA"/>
</dbReference>
<dbReference type="RefSeq" id="WP_234862516.1">
    <property type="nucleotide sequence ID" value="NZ_JAKEVZ010000014.1"/>
</dbReference>
<reference evidence="1 2" key="1">
    <citation type="submission" date="2022-01" db="EMBL/GenBank/DDBJ databases">
        <title>Mariniradius saccharolyticus sp. nov., isolated from sediment of a river.</title>
        <authorList>
            <person name="Liu H."/>
        </authorList>
    </citation>
    <scope>NUCLEOTIDE SEQUENCE [LARGE SCALE GENOMIC DNA]</scope>
    <source>
        <strain evidence="1 2">RY-2</strain>
    </source>
</reference>
<evidence type="ECO:0000313" key="1">
    <source>
        <dbReference type="EMBL" id="MCF1752654.1"/>
    </source>
</evidence>
<sequence length="211" mass="23821">MNTLIDSRRLSVFFLGIILLFASCKKDDRTLVVGKIQNAADLATTEFVVDKIVFGTKTKKLALIKVSEATFMAYSQAKIKTGIDLNKIKENDVRIDGRKIFLRLPPIEVINFSYPPSSFVADSTISDPKVFLNRINVRDQEQFFRDAELDIRDNLQYMGIVKTSQNNTRQLFRVLLSTLGYDEIYITFESDALILSKVNLLAAPDSLATTP</sequence>
<comment type="caution">
    <text evidence="1">The sequence shown here is derived from an EMBL/GenBank/DDBJ whole genome shotgun (WGS) entry which is preliminary data.</text>
</comment>
<name>A0ABS9BY80_9BACT</name>
<dbReference type="Pfam" id="PF14014">
    <property type="entry name" value="DUF4230"/>
    <property type="match status" value="1"/>
</dbReference>
<dbReference type="InterPro" id="IPR025324">
    <property type="entry name" value="DUF4230"/>
</dbReference>
<proteinExistence type="predicted"/>
<accession>A0ABS9BY80</accession>
<organism evidence="1 2">
    <name type="scientific">Mariniradius sediminis</name>
    <dbReference type="NCBI Taxonomy" id="2909237"/>
    <lineage>
        <taxon>Bacteria</taxon>
        <taxon>Pseudomonadati</taxon>
        <taxon>Bacteroidota</taxon>
        <taxon>Cytophagia</taxon>
        <taxon>Cytophagales</taxon>
        <taxon>Cyclobacteriaceae</taxon>
        <taxon>Mariniradius</taxon>
    </lineage>
</organism>
<gene>
    <name evidence="1" type="ORF">L0U89_16470</name>
</gene>
<keyword evidence="2" id="KW-1185">Reference proteome</keyword>
<protein>
    <submittedName>
        <fullName evidence="1">DUF4230 domain-containing protein</fullName>
    </submittedName>
</protein>
<dbReference type="Proteomes" id="UP001201449">
    <property type="component" value="Unassembled WGS sequence"/>
</dbReference>
<evidence type="ECO:0000313" key="2">
    <source>
        <dbReference type="Proteomes" id="UP001201449"/>
    </source>
</evidence>